<dbReference type="Pfam" id="PF02475">
    <property type="entry name" value="TRM5-TYW2_MTfase"/>
    <property type="match status" value="1"/>
</dbReference>
<name>A0A6L2Q2L0_COPFO</name>
<dbReference type="GO" id="GO:0005737">
    <property type="term" value="C:cytoplasm"/>
    <property type="evidence" value="ECO:0007669"/>
    <property type="project" value="TreeGrafter"/>
</dbReference>
<comment type="catalytic activity">
    <reaction evidence="6">
        <text>4-demethylwyosine(37) in tRNA(Phe) + S-adenosyl-L-methionine = 4-demethyl-7-[(3S)-3-amino-3-carboxypropyl]wyosine(37) in tRNA(Phe) + S-methyl-5'-thioadenosine + H(+)</text>
        <dbReference type="Rhea" id="RHEA:36355"/>
        <dbReference type="Rhea" id="RHEA-COMP:10164"/>
        <dbReference type="Rhea" id="RHEA-COMP:10378"/>
        <dbReference type="ChEBI" id="CHEBI:15378"/>
        <dbReference type="ChEBI" id="CHEBI:17509"/>
        <dbReference type="ChEBI" id="CHEBI:59789"/>
        <dbReference type="ChEBI" id="CHEBI:64315"/>
        <dbReference type="ChEBI" id="CHEBI:73550"/>
        <dbReference type="EC" id="2.5.1.114"/>
    </reaction>
</comment>
<reference evidence="9" key="1">
    <citation type="submission" date="2020-01" db="EMBL/GenBank/DDBJ databases">
        <title>Draft genome sequence of the Termite Coptotermes fromosanus.</title>
        <authorList>
            <person name="Itakura S."/>
            <person name="Yosikawa Y."/>
            <person name="Umezawa K."/>
        </authorList>
    </citation>
    <scope>NUCLEOTIDE SEQUENCE [LARGE SCALE GENOMIC DNA]</scope>
</reference>
<evidence type="ECO:0000256" key="2">
    <source>
        <dbReference type="ARBA" id="ARBA00012265"/>
    </source>
</evidence>
<keyword evidence="4" id="KW-0949">S-adenosyl-L-methionine</keyword>
<dbReference type="GO" id="GO:0030488">
    <property type="term" value="P:tRNA methylation"/>
    <property type="evidence" value="ECO:0007669"/>
    <property type="project" value="TreeGrafter"/>
</dbReference>
<dbReference type="GO" id="GO:0008175">
    <property type="term" value="F:tRNA methyltransferase activity"/>
    <property type="evidence" value="ECO:0007669"/>
    <property type="project" value="TreeGrafter"/>
</dbReference>
<evidence type="ECO:0000256" key="5">
    <source>
        <dbReference type="ARBA" id="ARBA00022694"/>
    </source>
</evidence>
<protein>
    <recommendedName>
        <fullName evidence="2">tRNA(Phe) (4-demethylwyosine(37)-C(7)) aminocarboxypropyltransferase</fullName>
        <ecNumber evidence="2">2.5.1.114</ecNumber>
    </recommendedName>
</protein>
<dbReference type="GO" id="GO:0031591">
    <property type="term" value="P:wybutosine biosynthetic process"/>
    <property type="evidence" value="ECO:0007669"/>
    <property type="project" value="TreeGrafter"/>
</dbReference>
<keyword evidence="9" id="KW-1185">Reference proteome</keyword>
<dbReference type="Gene3D" id="3.40.50.150">
    <property type="entry name" value="Vaccinia Virus protein VP39"/>
    <property type="match status" value="1"/>
</dbReference>
<evidence type="ECO:0000259" key="7">
    <source>
        <dbReference type="PROSITE" id="PS51684"/>
    </source>
</evidence>
<dbReference type="Proteomes" id="UP000502823">
    <property type="component" value="Unassembled WGS sequence"/>
</dbReference>
<evidence type="ECO:0000256" key="3">
    <source>
        <dbReference type="ARBA" id="ARBA00022679"/>
    </source>
</evidence>
<dbReference type="PANTHER" id="PTHR23245">
    <property type="entry name" value="TRNA METHYLTRANSFERASE"/>
    <property type="match status" value="1"/>
</dbReference>
<evidence type="ECO:0000313" key="9">
    <source>
        <dbReference type="Proteomes" id="UP000502823"/>
    </source>
</evidence>
<sequence length="441" mass="49920">MECLFAFVSAKQCQALRCELQSRQLLSLKLRCIKHCGEVGIPVKENVEHDVDIVCAADGSFLLKGIPFHIVKKKIFMPCPRKERFRKAIEALMRSRGLWDGSLKAEIPTSWEKYGDLLLFNGEKYFKSLVWSEAGSELWTDVCAVLNGKRVALKSHVSSDGFRTPDVQLTWGDSSWVEFVDNEIRYSWDVTKCMFSAGNAPERHRVAKFRCEGEVVVDMYAGIGYFTLPYLIHAGAQLVHACEWNPSAVIALRKNLIQNKVSERCIIHEGDNQQVVQLCNIADRVNLGLLPSSASGWQVACKVLKSTGGMLHVHGNVTSGIDKANVRTGLHNCNFKTNETVLCMGCEHILICETSNRFLNETCKQSFGFDGNELFVRNDLVSWKKAEWKVWAIHVSHSIYSSLWEVHKVPWRVSVLHLHHVKSYAPHIDHLVLDLHCEPFV</sequence>
<evidence type="ECO:0000313" key="8">
    <source>
        <dbReference type="EMBL" id="GFG39101.1"/>
    </source>
</evidence>
<dbReference type="SUPFAM" id="SSF53335">
    <property type="entry name" value="S-adenosyl-L-methionine-dependent methyltransferases"/>
    <property type="match status" value="1"/>
</dbReference>
<comment type="caution">
    <text evidence="8">The sequence shown here is derived from an EMBL/GenBank/DDBJ whole genome shotgun (WGS) entry which is preliminary data.</text>
</comment>
<evidence type="ECO:0000256" key="4">
    <source>
        <dbReference type="ARBA" id="ARBA00022691"/>
    </source>
</evidence>
<evidence type="ECO:0000256" key="6">
    <source>
        <dbReference type="ARBA" id="ARBA00049400"/>
    </source>
</evidence>
<accession>A0A6L2Q2L0</accession>
<comment type="pathway">
    <text evidence="1">tRNA modification; wybutosine-tRNA(Phe) biosynthesis.</text>
</comment>
<dbReference type="InterPro" id="IPR030382">
    <property type="entry name" value="MeTrfase_TRM5/TYW2"/>
</dbReference>
<dbReference type="GO" id="GO:0102522">
    <property type="term" value="F:tRNA 4-demethylwyosine alpha-amino-alpha-carboxypropyltransferase activity"/>
    <property type="evidence" value="ECO:0007669"/>
    <property type="project" value="UniProtKB-EC"/>
</dbReference>
<dbReference type="EMBL" id="BLKM01000868">
    <property type="protein sequence ID" value="GFG39101.1"/>
    <property type="molecule type" value="Genomic_DNA"/>
</dbReference>
<gene>
    <name evidence="8" type="ORF">Cfor_12235</name>
</gene>
<dbReference type="PANTHER" id="PTHR23245:SF25">
    <property type="entry name" value="TRNA WYBUTOSINE-SYNTHESIZING PROTEIN 2 HOMOLOG"/>
    <property type="match status" value="1"/>
</dbReference>
<dbReference type="CDD" id="cd02440">
    <property type="entry name" value="AdoMet_MTases"/>
    <property type="match status" value="1"/>
</dbReference>
<dbReference type="OrthoDB" id="408788at2759"/>
<proteinExistence type="predicted"/>
<dbReference type="InterPro" id="IPR056744">
    <property type="entry name" value="TRM5/TYW2-like_N"/>
</dbReference>
<dbReference type="InParanoid" id="A0A6L2Q2L0"/>
<keyword evidence="5" id="KW-0819">tRNA processing</keyword>
<dbReference type="AlphaFoldDB" id="A0A6L2Q2L0"/>
<dbReference type="Pfam" id="PF25133">
    <property type="entry name" value="TYW2_N_2"/>
    <property type="match status" value="1"/>
</dbReference>
<evidence type="ECO:0000256" key="1">
    <source>
        <dbReference type="ARBA" id="ARBA00004797"/>
    </source>
</evidence>
<dbReference type="InterPro" id="IPR029063">
    <property type="entry name" value="SAM-dependent_MTases_sf"/>
</dbReference>
<feature type="domain" description="SAM-dependent methyltransferase TRM5/TYW2-type" evidence="7">
    <location>
        <begin position="111"/>
        <end position="439"/>
    </location>
</feature>
<keyword evidence="3" id="KW-0808">Transferase</keyword>
<dbReference type="PROSITE" id="PS51684">
    <property type="entry name" value="SAM_MT_TRM5_TYW2"/>
    <property type="match status" value="1"/>
</dbReference>
<organism evidence="8 9">
    <name type="scientific">Coptotermes formosanus</name>
    <name type="common">Formosan subterranean termite</name>
    <dbReference type="NCBI Taxonomy" id="36987"/>
    <lineage>
        <taxon>Eukaryota</taxon>
        <taxon>Metazoa</taxon>
        <taxon>Ecdysozoa</taxon>
        <taxon>Arthropoda</taxon>
        <taxon>Hexapoda</taxon>
        <taxon>Insecta</taxon>
        <taxon>Pterygota</taxon>
        <taxon>Neoptera</taxon>
        <taxon>Polyneoptera</taxon>
        <taxon>Dictyoptera</taxon>
        <taxon>Blattodea</taxon>
        <taxon>Blattoidea</taxon>
        <taxon>Termitoidae</taxon>
        <taxon>Rhinotermitidae</taxon>
        <taxon>Coptotermes</taxon>
    </lineage>
</organism>
<dbReference type="EC" id="2.5.1.114" evidence="2"/>
<dbReference type="InterPro" id="IPR056743">
    <property type="entry name" value="TRM5-TYW2-like_MTfase"/>
</dbReference>